<keyword evidence="7 10" id="KW-0030">Aminoacyl-tRNA synthetase</keyword>
<dbReference type="InterPro" id="IPR002303">
    <property type="entry name" value="Valyl-tRNA_ligase"/>
</dbReference>
<evidence type="ECO:0000313" key="13">
    <source>
        <dbReference type="EMBL" id="PIR26256.1"/>
    </source>
</evidence>
<keyword evidence="3 10" id="KW-0436">Ligase</keyword>
<evidence type="ECO:0000256" key="3">
    <source>
        <dbReference type="ARBA" id="ARBA00022598"/>
    </source>
</evidence>
<dbReference type="Gene3D" id="3.40.50.620">
    <property type="entry name" value="HUPs"/>
    <property type="match status" value="2"/>
</dbReference>
<dbReference type="PROSITE" id="PS00178">
    <property type="entry name" value="AA_TRNA_LIGASE_I"/>
    <property type="match status" value="1"/>
</dbReference>
<sequence length="778" mass="90271">MRMQSFKRKSSARSFTNEHVIRYNILYTSMALAFPKTFDASLHEEKLYQLWEDKKAFQAVIDKDKKPFTIILPLPNANDPMHIGHAMFVIEDILTRYHIMRGDPTLWIPGADHAGMETQYMFEKKLAKEGKSRFDFDRETLYKILWDFAEENRAINKNQLKKLGFALDWSRYHYSLEPEIVERVLETFRKLHHDGLIYRGERIVNYCTRCGTAFSDLEINYIERKDSLYYIKYGPFILATTRPETKFGDTAVAFHPGDKRYEKYLNQEIEIQGVNGPFTVKVVADDEIDPDFGTGIEKVTPGHDPLDFEIAQRHNLPVKKVIGTDGKLTELAGRFSGMKVNEARQAVFEAMQEMNLIDHVDENYMHNVATCYKCGTTIEPMVFPQWFVKTKPLAGPAIQAVKNGETKIFPKRRFEKIYFDWMEKIKDWNISRQIVWGPRIPAWYCLDCNEAVQLSFLDKNKKRVSGPYKNVKQTYSFDEIHSGLQSLSAPKDASYQLNHGKCERCHGSNVIQETDTFDTWFLSGQWPVNTLRSRPGDFEYFYPTSVLDTMWDILFFWVGRMMMLGIYLTGEVPFKIAHMHARVVDKFGKKMSKSKNNVIDPAIMINQYGADALRMALVLGVAPASDVSLSDEKVKGMRNFANKLWNIGRFISMGPDNKKIPAFNEKMQGLAPEDTQLLVSFKKLIKHTTNDLDNFRFGRATENLYQFMWHEFADVYIERAKARMKQGDVVVFSVLRYVFSTSLKLLHPFMPFVTEALWQEMFKQEEPLLVKASWPTGK</sequence>
<keyword evidence="2" id="KW-0963">Cytoplasm</keyword>
<dbReference type="InterPro" id="IPR009080">
    <property type="entry name" value="tRNAsynth_Ia_anticodon-bd"/>
</dbReference>
<dbReference type="Pfam" id="PF08264">
    <property type="entry name" value="Anticodon_1"/>
    <property type="match status" value="1"/>
</dbReference>
<proteinExistence type="inferred from homology"/>
<dbReference type="SUPFAM" id="SSF52374">
    <property type="entry name" value="Nucleotidylyl transferase"/>
    <property type="match status" value="1"/>
</dbReference>
<dbReference type="Proteomes" id="UP000236846">
    <property type="component" value="Unassembled WGS sequence"/>
</dbReference>
<keyword evidence="5 10" id="KW-0067">ATP-binding</keyword>
<evidence type="ECO:0000259" key="12">
    <source>
        <dbReference type="Pfam" id="PF08264"/>
    </source>
</evidence>
<dbReference type="NCBIfam" id="TIGR00422">
    <property type="entry name" value="valS"/>
    <property type="match status" value="1"/>
</dbReference>
<evidence type="ECO:0000256" key="5">
    <source>
        <dbReference type="ARBA" id="ARBA00022840"/>
    </source>
</evidence>
<comment type="similarity">
    <text evidence="10">Belongs to the class-I aminoacyl-tRNA synthetase family.</text>
</comment>
<name>A0A2H0PXM7_9BACT</name>
<comment type="catalytic activity">
    <reaction evidence="8">
        <text>tRNA(Val) + L-valine + ATP = L-valyl-tRNA(Val) + AMP + diphosphate</text>
        <dbReference type="Rhea" id="RHEA:10704"/>
        <dbReference type="Rhea" id="RHEA-COMP:9672"/>
        <dbReference type="Rhea" id="RHEA-COMP:9708"/>
        <dbReference type="ChEBI" id="CHEBI:30616"/>
        <dbReference type="ChEBI" id="CHEBI:33019"/>
        <dbReference type="ChEBI" id="CHEBI:57762"/>
        <dbReference type="ChEBI" id="CHEBI:78442"/>
        <dbReference type="ChEBI" id="CHEBI:78537"/>
        <dbReference type="ChEBI" id="CHEBI:456215"/>
        <dbReference type="EC" id="6.1.1.9"/>
    </reaction>
</comment>
<dbReference type="InterPro" id="IPR001412">
    <property type="entry name" value="aa-tRNA-synth_I_CS"/>
</dbReference>
<dbReference type="GO" id="GO:0005524">
    <property type="term" value="F:ATP binding"/>
    <property type="evidence" value="ECO:0007669"/>
    <property type="project" value="UniProtKB-KW"/>
</dbReference>
<evidence type="ECO:0000313" key="14">
    <source>
        <dbReference type="Proteomes" id="UP000236846"/>
    </source>
</evidence>
<dbReference type="GO" id="GO:0006438">
    <property type="term" value="P:valyl-tRNA aminoacylation"/>
    <property type="evidence" value="ECO:0007669"/>
    <property type="project" value="UniProtKB-UniRule"/>
</dbReference>
<dbReference type="PANTHER" id="PTHR11946:SF93">
    <property type="entry name" value="VALINE--TRNA LIGASE, CHLOROPLASTIC_MITOCHONDRIAL 2"/>
    <property type="match status" value="1"/>
</dbReference>
<dbReference type="PANTHER" id="PTHR11946">
    <property type="entry name" value="VALYL-TRNA SYNTHETASES"/>
    <property type="match status" value="1"/>
</dbReference>
<dbReference type="InterPro" id="IPR033705">
    <property type="entry name" value="Anticodon_Ia_Val"/>
</dbReference>
<evidence type="ECO:0000256" key="9">
    <source>
        <dbReference type="NCBIfam" id="TIGR00422"/>
    </source>
</evidence>
<feature type="domain" description="Aminoacyl-tRNA synthetase class Ia" evidence="11">
    <location>
        <begin position="47"/>
        <end position="628"/>
    </location>
</feature>
<evidence type="ECO:0000256" key="8">
    <source>
        <dbReference type="ARBA" id="ARBA00047552"/>
    </source>
</evidence>
<dbReference type="AlphaFoldDB" id="A0A2H0PXM7"/>
<evidence type="ECO:0000259" key="11">
    <source>
        <dbReference type="Pfam" id="PF00133"/>
    </source>
</evidence>
<keyword evidence="4 10" id="KW-0547">Nucleotide-binding</keyword>
<gene>
    <name evidence="13" type="ORF">COV41_01765</name>
</gene>
<evidence type="ECO:0000256" key="4">
    <source>
        <dbReference type="ARBA" id="ARBA00022741"/>
    </source>
</evidence>
<dbReference type="Pfam" id="PF00133">
    <property type="entry name" value="tRNA-synt_1"/>
    <property type="match status" value="1"/>
</dbReference>
<dbReference type="InterPro" id="IPR009008">
    <property type="entry name" value="Val/Leu/Ile-tRNA-synth_edit"/>
</dbReference>
<dbReference type="InterPro" id="IPR013155">
    <property type="entry name" value="M/V/L/I-tRNA-synth_anticd-bd"/>
</dbReference>
<dbReference type="GO" id="GO:0002161">
    <property type="term" value="F:aminoacyl-tRNA deacylase activity"/>
    <property type="evidence" value="ECO:0007669"/>
    <property type="project" value="InterPro"/>
</dbReference>
<evidence type="ECO:0000256" key="6">
    <source>
        <dbReference type="ARBA" id="ARBA00022917"/>
    </source>
</evidence>
<dbReference type="Gene3D" id="1.10.730.10">
    <property type="entry name" value="Isoleucyl-tRNA Synthetase, Domain 1"/>
    <property type="match status" value="1"/>
</dbReference>
<evidence type="ECO:0000256" key="7">
    <source>
        <dbReference type="ARBA" id="ARBA00023146"/>
    </source>
</evidence>
<comment type="caution">
    <text evidence="13">The sequence shown here is derived from an EMBL/GenBank/DDBJ whole genome shotgun (WGS) entry which is preliminary data.</text>
</comment>
<dbReference type="EC" id="6.1.1.9" evidence="1 9"/>
<accession>A0A2H0PXM7</accession>
<feature type="domain" description="Methionyl/Valyl/Leucyl/Isoleucyl-tRNA synthetase anticodon-binding" evidence="12">
    <location>
        <begin position="674"/>
        <end position="776"/>
    </location>
</feature>
<evidence type="ECO:0000256" key="10">
    <source>
        <dbReference type="RuleBase" id="RU363035"/>
    </source>
</evidence>
<dbReference type="GO" id="GO:0004832">
    <property type="term" value="F:valine-tRNA ligase activity"/>
    <property type="evidence" value="ECO:0007669"/>
    <property type="project" value="UniProtKB-UniRule"/>
</dbReference>
<protein>
    <recommendedName>
        <fullName evidence="1 9">Valine--tRNA ligase</fullName>
        <ecNumber evidence="1 9">6.1.1.9</ecNumber>
    </recommendedName>
</protein>
<dbReference type="EMBL" id="PCXE01000031">
    <property type="protein sequence ID" value="PIR26256.1"/>
    <property type="molecule type" value="Genomic_DNA"/>
</dbReference>
<evidence type="ECO:0000256" key="1">
    <source>
        <dbReference type="ARBA" id="ARBA00013169"/>
    </source>
</evidence>
<dbReference type="SUPFAM" id="SSF50677">
    <property type="entry name" value="ValRS/IleRS/LeuRS editing domain"/>
    <property type="match status" value="1"/>
</dbReference>
<evidence type="ECO:0000256" key="2">
    <source>
        <dbReference type="ARBA" id="ARBA00022490"/>
    </source>
</evidence>
<dbReference type="InterPro" id="IPR014729">
    <property type="entry name" value="Rossmann-like_a/b/a_fold"/>
</dbReference>
<dbReference type="PRINTS" id="PR00986">
    <property type="entry name" value="TRNASYNTHVAL"/>
</dbReference>
<reference evidence="13 14" key="1">
    <citation type="submission" date="2017-09" db="EMBL/GenBank/DDBJ databases">
        <title>Depth-based differentiation of microbial function through sediment-hosted aquifers and enrichment of novel symbionts in the deep terrestrial subsurface.</title>
        <authorList>
            <person name="Probst A.J."/>
            <person name="Ladd B."/>
            <person name="Jarett J.K."/>
            <person name="Geller-Mcgrath D.E."/>
            <person name="Sieber C.M."/>
            <person name="Emerson J.B."/>
            <person name="Anantharaman K."/>
            <person name="Thomas B.C."/>
            <person name="Malmstrom R."/>
            <person name="Stieglmeier M."/>
            <person name="Klingl A."/>
            <person name="Woyke T."/>
            <person name="Ryan C.M."/>
            <person name="Banfield J.F."/>
        </authorList>
    </citation>
    <scope>NUCLEOTIDE SEQUENCE [LARGE SCALE GENOMIC DNA]</scope>
    <source>
        <strain evidence="13">CG11_big_fil_rev_8_21_14_0_20_43_10</strain>
    </source>
</reference>
<dbReference type="SUPFAM" id="SSF47323">
    <property type="entry name" value="Anticodon-binding domain of a subclass of class I aminoacyl-tRNA synthetases"/>
    <property type="match status" value="1"/>
</dbReference>
<dbReference type="InterPro" id="IPR002300">
    <property type="entry name" value="aa-tRNA-synth_Ia"/>
</dbReference>
<dbReference type="GO" id="GO:0005829">
    <property type="term" value="C:cytosol"/>
    <property type="evidence" value="ECO:0007669"/>
    <property type="project" value="TreeGrafter"/>
</dbReference>
<dbReference type="CDD" id="cd07962">
    <property type="entry name" value="Anticodon_Ia_Val"/>
    <property type="match status" value="1"/>
</dbReference>
<keyword evidence="6 10" id="KW-0648">Protein biosynthesis</keyword>
<dbReference type="NCBIfam" id="NF004349">
    <property type="entry name" value="PRK05729.1"/>
    <property type="match status" value="1"/>
</dbReference>
<organism evidence="13 14">
    <name type="scientific">Candidatus Brennerbacteria bacterium CG11_big_fil_rev_8_21_14_0_20_43_10</name>
    <dbReference type="NCBI Taxonomy" id="1974523"/>
    <lineage>
        <taxon>Bacteria</taxon>
        <taxon>Candidatus Brenneribacteriota</taxon>
    </lineage>
</organism>